<dbReference type="InterPro" id="IPR005151">
    <property type="entry name" value="Tail-specific_protease"/>
</dbReference>
<dbReference type="EMBL" id="LBFC01000023">
    <property type="protein sequence ID" value="ONN26490.1"/>
    <property type="molecule type" value="Genomic_DNA"/>
</dbReference>
<dbReference type="SMART" id="SM00245">
    <property type="entry name" value="TSPc"/>
    <property type="match status" value="1"/>
</dbReference>
<gene>
    <name evidence="2" type="ORF">XJ44_08465</name>
</gene>
<dbReference type="RefSeq" id="WP_077198727.1">
    <property type="nucleotide sequence ID" value="NZ_LBFC01000023.1"/>
</dbReference>
<dbReference type="Proteomes" id="UP000242616">
    <property type="component" value="Unassembled WGS sequence"/>
</dbReference>
<feature type="domain" description="Tail specific protease" evidence="1">
    <location>
        <begin position="197"/>
        <end position="406"/>
    </location>
</feature>
<proteinExistence type="predicted"/>
<comment type="caution">
    <text evidence="2">The sequence shown here is derived from an EMBL/GenBank/DDBJ whole genome shotgun (WGS) entry which is preliminary data.</text>
</comment>
<accession>A0ABX3IF96</accession>
<name>A0ABX3IF96_9BACT</name>
<sequence length="445" mass="52045">MKNIQKWISILLLLFAMISFNQQLFSPEELQKDFEIYINYILKSGIDPFEFVSQEKFYSEVNRIKGQLNKPMTKGEFFKTVAPIIHIFSDGHYGVFFNITPDILVMPFEPVVVGNRLFVKNSLVTELENKVEILKIDDRNVEEIINDLKLFLPKISSDVLFKHLEDLIKLFPEIEDKNNFKVLIKTNDIKKVIKVNAIKFEEAIKKKKELYPEEWKKRKLSFERRRDIGILKISTFMYSYRWLTYYKEFLNKTFSENEDLSDLIIDLRGNSGGFLDNVWELFKYLTQNPLQIYLVGYTCKNIPLSNGKIKRTLEKYELNPKILPARHNFNGKIWLLVNNRMFSAAVVATYFFKKLNVGKIIGKRPREPVNSLGAALGKYILPNTKILVLIPGGYYKVTDNPKIEVDYEKELTEEEEIDYLLGENDVMLDYAFEIINKNTKGGGEK</sequence>
<reference evidence="2 3" key="1">
    <citation type="submission" date="2015-06" db="EMBL/GenBank/DDBJ databases">
        <title>Genome sequencing of Thermotogales isolates from hydrothermal vents.</title>
        <authorList>
            <person name="Haverkamp T.H."/>
            <person name="Kublanov I.V."/>
            <person name="Nesbo C.L."/>
        </authorList>
    </citation>
    <scope>NUCLEOTIDE SEQUENCE [LARGE SCALE GENOMIC DNA]</scope>
    <source>
        <strain evidence="3">ik275mar</strain>
    </source>
</reference>
<dbReference type="Gene3D" id="3.90.226.10">
    <property type="entry name" value="2-enoyl-CoA Hydratase, Chain A, domain 1"/>
    <property type="match status" value="1"/>
</dbReference>
<evidence type="ECO:0000259" key="1">
    <source>
        <dbReference type="SMART" id="SM00245"/>
    </source>
</evidence>
<evidence type="ECO:0000313" key="3">
    <source>
        <dbReference type="Proteomes" id="UP000242616"/>
    </source>
</evidence>
<evidence type="ECO:0000313" key="2">
    <source>
        <dbReference type="EMBL" id="ONN26490.1"/>
    </source>
</evidence>
<protein>
    <recommendedName>
        <fullName evidence="1">Tail specific protease domain-containing protein</fullName>
    </recommendedName>
</protein>
<dbReference type="Pfam" id="PF03572">
    <property type="entry name" value="Peptidase_S41"/>
    <property type="match status" value="1"/>
</dbReference>
<dbReference type="SUPFAM" id="SSF52096">
    <property type="entry name" value="ClpP/crotonase"/>
    <property type="match status" value="1"/>
</dbReference>
<keyword evidence="3" id="KW-1185">Reference proteome</keyword>
<dbReference type="InterPro" id="IPR029045">
    <property type="entry name" value="ClpP/crotonase-like_dom_sf"/>
</dbReference>
<organism evidence="2 3">
    <name type="scientific">Thermosipho affectus</name>
    <dbReference type="NCBI Taxonomy" id="660294"/>
    <lineage>
        <taxon>Bacteria</taxon>
        <taxon>Thermotogati</taxon>
        <taxon>Thermotogota</taxon>
        <taxon>Thermotogae</taxon>
        <taxon>Thermotogales</taxon>
        <taxon>Fervidobacteriaceae</taxon>
        <taxon>Thermosipho</taxon>
    </lineage>
</organism>